<dbReference type="Pfam" id="PF07715">
    <property type="entry name" value="Plug"/>
    <property type="match status" value="1"/>
</dbReference>
<evidence type="ECO:0000256" key="4">
    <source>
        <dbReference type="ARBA" id="ARBA00022692"/>
    </source>
</evidence>
<dbReference type="InterPro" id="IPR037066">
    <property type="entry name" value="Plug_dom_sf"/>
</dbReference>
<organism evidence="14 15">
    <name type="scientific">Dyadobacter fermentans (strain ATCC 700827 / DSM 18053 / CIP 107007 / KCTC 52180 / NS114)</name>
    <dbReference type="NCBI Taxonomy" id="471854"/>
    <lineage>
        <taxon>Bacteria</taxon>
        <taxon>Pseudomonadati</taxon>
        <taxon>Bacteroidota</taxon>
        <taxon>Cytophagia</taxon>
        <taxon>Cytophagales</taxon>
        <taxon>Spirosomataceae</taxon>
        <taxon>Dyadobacter</taxon>
    </lineage>
</organism>
<keyword evidence="8 14" id="KW-0675">Receptor</keyword>
<keyword evidence="9" id="KW-0998">Cell outer membrane</keyword>
<name>C6W6I4_DYAFD</name>
<feature type="domain" description="TonB-dependent receptor-like beta-barrel" evidence="12">
    <location>
        <begin position="279"/>
        <end position="701"/>
    </location>
</feature>
<evidence type="ECO:0000256" key="6">
    <source>
        <dbReference type="ARBA" id="ARBA00023077"/>
    </source>
</evidence>
<keyword evidence="6 10" id="KW-0798">TonB box</keyword>
<dbReference type="InterPro" id="IPR039426">
    <property type="entry name" value="TonB-dep_rcpt-like"/>
</dbReference>
<dbReference type="Gene3D" id="2.170.130.10">
    <property type="entry name" value="TonB-dependent receptor, plug domain"/>
    <property type="match status" value="1"/>
</dbReference>
<dbReference type="PANTHER" id="PTHR30069:SF29">
    <property type="entry name" value="HEMOGLOBIN AND HEMOGLOBIN-HAPTOGLOBIN-BINDING PROTEIN 1-RELATED"/>
    <property type="match status" value="1"/>
</dbReference>
<evidence type="ECO:0000313" key="15">
    <source>
        <dbReference type="Proteomes" id="UP000002011"/>
    </source>
</evidence>
<evidence type="ECO:0000256" key="8">
    <source>
        <dbReference type="ARBA" id="ARBA00023170"/>
    </source>
</evidence>
<reference evidence="14 15" key="1">
    <citation type="journal article" date="2009" name="Stand. Genomic Sci.">
        <title>Complete genome sequence of Dyadobacter fermentans type strain (NS114).</title>
        <authorList>
            <person name="Lang E."/>
            <person name="Lapidus A."/>
            <person name="Chertkov O."/>
            <person name="Brettin T."/>
            <person name="Detter J.C."/>
            <person name="Han C."/>
            <person name="Copeland A."/>
            <person name="Glavina Del Rio T."/>
            <person name="Nolan M."/>
            <person name="Chen F."/>
            <person name="Lucas S."/>
            <person name="Tice H."/>
            <person name="Cheng J.F."/>
            <person name="Land M."/>
            <person name="Hauser L."/>
            <person name="Chang Y.J."/>
            <person name="Jeffries C.D."/>
            <person name="Kopitz M."/>
            <person name="Bruce D."/>
            <person name="Goodwin L."/>
            <person name="Pitluck S."/>
            <person name="Ovchinnikova G."/>
            <person name="Pati A."/>
            <person name="Ivanova N."/>
            <person name="Mavrommatis K."/>
            <person name="Chen A."/>
            <person name="Palaniappan K."/>
            <person name="Chain P."/>
            <person name="Bristow J."/>
            <person name="Eisen J.A."/>
            <person name="Markowitz V."/>
            <person name="Hugenholtz P."/>
            <person name="Goker M."/>
            <person name="Rohde M."/>
            <person name="Kyrpides N.C."/>
            <person name="Klenk H.P."/>
        </authorList>
    </citation>
    <scope>NUCLEOTIDE SEQUENCE [LARGE SCALE GENOMIC DNA]</scope>
    <source>
        <strain evidence="15">ATCC 700827 / DSM 18053 / CIP 107007 / KCTC 52180 / NS114</strain>
    </source>
</reference>
<dbReference type="Gene3D" id="2.60.40.1120">
    <property type="entry name" value="Carboxypeptidase-like, regulatory domain"/>
    <property type="match status" value="1"/>
</dbReference>
<dbReference type="GO" id="GO:0009279">
    <property type="term" value="C:cell outer membrane"/>
    <property type="evidence" value="ECO:0007669"/>
    <property type="project" value="UniProtKB-SubCell"/>
</dbReference>
<dbReference type="GO" id="GO:0015344">
    <property type="term" value="F:siderophore uptake transmembrane transporter activity"/>
    <property type="evidence" value="ECO:0007669"/>
    <property type="project" value="TreeGrafter"/>
</dbReference>
<gene>
    <name evidence="14" type="ordered locus">Dfer_3109</name>
</gene>
<evidence type="ECO:0000256" key="9">
    <source>
        <dbReference type="ARBA" id="ARBA00023237"/>
    </source>
</evidence>
<evidence type="ECO:0000259" key="13">
    <source>
        <dbReference type="Pfam" id="PF07715"/>
    </source>
</evidence>
<dbReference type="EMBL" id="CP001619">
    <property type="protein sequence ID" value="ACT94324.1"/>
    <property type="molecule type" value="Genomic_DNA"/>
</dbReference>
<keyword evidence="2" id="KW-0813">Transport</keyword>
<dbReference type="GO" id="GO:0044718">
    <property type="term" value="P:siderophore transmembrane transport"/>
    <property type="evidence" value="ECO:0007669"/>
    <property type="project" value="TreeGrafter"/>
</dbReference>
<evidence type="ECO:0000259" key="12">
    <source>
        <dbReference type="Pfam" id="PF00593"/>
    </source>
</evidence>
<dbReference type="InterPro" id="IPR036942">
    <property type="entry name" value="Beta-barrel_TonB_sf"/>
</dbReference>
<evidence type="ECO:0000256" key="7">
    <source>
        <dbReference type="ARBA" id="ARBA00023136"/>
    </source>
</evidence>
<evidence type="ECO:0000256" key="5">
    <source>
        <dbReference type="ARBA" id="ARBA00022729"/>
    </source>
</evidence>
<comment type="subcellular location">
    <subcellularLocation>
        <location evidence="1">Cell outer membrane</location>
        <topology evidence="1">Multi-pass membrane protein</topology>
    </subcellularLocation>
</comment>
<keyword evidence="15" id="KW-1185">Reference proteome</keyword>
<protein>
    <submittedName>
        <fullName evidence="14">TonB-dependent receptor</fullName>
    </submittedName>
</protein>
<feature type="domain" description="TonB-dependent receptor plug" evidence="13">
    <location>
        <begin position="122"/>
        <end position="224"/>
    </location>
</feature>
<dbReference type="STRING" id="471854.Dfer_3109"/>
<dbReference type="AlphaFoldDB" id="C6W6I4"/>
<keyword evidence="4" id="KW-0812">Transmembrane</keyword>
<accession>C6W6I4</accession>
<feature type="signal peptide" evidence="11">
    <location>
        <begin position="1"/>
        <end position="23"/>
    </location>
</feature>
<keyword evidence="7 10" id="KW-0472">Membrane</keyword>
<dbReference type="eggNOG" id="COG4771">
    <property type="taxonomic scope" value="Bacteria"/>
</dbReference>
<evidence type="ECO:0000256" key="10">
    <source>
        <dbReference type="RuleBase" id="RU003357"/>
    </source>
</evidence>
<dbReference type="InterPro" id="IPR008969">
    <property type="entry name" value="CarboxyPept-like_regulatory"/>
</dbReference>
<dbReference type="KEGG" id="dfe:Dfer_3109"/>
<evidence type="ECO:0000256" key="1">
    <source>
        <dbReference type="ARBA" id="ARBA00004571"/>
    </source>
</evidence>
<evidence type="ECO:0000256" key="2">
    <source>
        <dbReference type="ARBA" id="ARBA00022448"/>
    </source>
</evidence>
<keyword evidence="5 11" id="KW-0732">Signal</keyword>
<dbReference type="SUPFAM" id="SSF49464">
    <property type="entry name" value="Carboxypeptidase regulatory domain-like"/>
    <property type="match status" value="1"/>
</dbReference>
<dbReference type="Pfam" id="PF13715">
    <property type="entry name" value="CarbopepD_reg_2"/>
    <property type="match status" value="1"/>
</dbReference>
<evidence type="ECO:0000313" key="14">
    <source>
        <dbReference type="EMBL" id="ACT94324.1"/>
    </source>
</evidence>
<keyword evidence="3" id="KW-1134">Transmembrane beta strand</keyword>
<sequence>MRQIMNKYLLGGLLTLLCSSIYAQRITGSVNEQQPQTKNLTPITGANVYWSGTTQATATDENGRFSIPRSAQSALLVVSFVGFRNDTIKIGQESELQVVLQSDQTLDEVTVRAGNTSIDRLSPHQTEIITTRALAKAACCNLSESFETNASVSVSYSDAVTGSKQIQMLGLNGTYIQTNVENIPSIRGLASTFGLNFVPGTWIQSIDVGKGAGSVVNGYESMTGQINVELQKPDTHEKLYLNTYVNNFGRAEVNLNLAHQLNEKWSTGLLTHGSTLRNRVDKNGDGFLDLPLYAQYNAINRWKYQGNKMMAQFGVKALYEDRLGGQKDFEREMKGTTQAYGFGAKVNRYEFFSKIARLFPEQPYKGLGLILNASLHDSKSYFGLSNYDGTQKTLYGNLIYQSIIGNTNHSYKTGISYMLDNYDEVYKNIRLKRNESVPGAFFEYTYNHLDKFVMVAGGRVDFHNLYGTQWTPRLHLKYSLTDQTTLRASAGRGFRVANPLAEYYGNLVSSRNVTFREAIRPEVSWNYGASVTQEFKLGEMSGSFIMDFYRTDFENQLVADMEDPRYIRFYNLEGKAYANSFQAEANLTPIKRFELKLAYRLFDVKQTIRDVYDASTLQPRMMVSRDRVLFNAGYALPYDKWKFDATVQWNGKRRLPYMGHVPDHHVPNNLRSTMSPSFYNLNAQITRTFPKWDIYLGGENLANFRQKDPIMGAKDPFGQHFDAGMAWGPVVGRMIYAGMRYKIIR</sequence>
<dbReference type="SUPFAM" id="SSF56935">
    <property type="entry name" value="Porins"/>
    <property type="match status" value="1"/>
</dbReference>
<evidence type="ECO:0000256" key="3">
    <source>
        <dbReference type="ARBA" id="ARBA00022452"/>
    </source>
</evidence>
<dbReference type="Pfam" id="PF00593">
    <property type="entry name" value="TonB_dep_Rec_b-barrel"/>
    <property type="match status" value="1"/>
</dbReference>
<dbReference type="PANTHER" id="PTHR30069">
    <property type="entry name" value="TONB-DEPENDENT OUTER MEMBRANE RECEPTOR"/>
    <property type="match status" value="1"/>
</dbReference>
<dbReference type="InterPro" id="IPR000531">
    <property type="entry name" value="Beta-barrel_TonB"/>
</dbReference>
<dbReference type="Proteomes" id="UP000002011">
    <property type="component" value="Chromosome"/>
</dbReference>
<dbReference type="InterPro" id="IPR012910">
    <property type="entry name" value="Plug_dom"/>
</dbReference>
<dbReference type="Gene3D" id="2.40.170.20">
    <property type="entry name" value="TonB-dependent receptor, beta-barrel domain"/>
    <property type="match status" value="1"/>
</dbReference>
<dbReference type="HOGENOM" id="CLU_012669_0_0_10"/>
<comment type="similarity">
    <text evidence="10">Belongs to the TonB-dependent receptor family.</text>
</comment>
<evidence type="ECO:0000256" key="11">
    <source>
        <dbReference type="SAM" id="SignalP"/>
    </source>
</evidence>
<feature type="chain" id="PRO_5002972314" evidence="11">
    <location>
        <begin position="24"/>
        <end position="745"/>
    </location>
</feature>
<proteinExistence type="inferred from homology"/>